<proteinExistence type="inferred from homology"/>
<evidence type="ECO:0000256" key="1">
    <source>
        <dbReference type="ARBA" id="ARBA00004496"/>
    </source>
</evidence>
<comment type="similarity">
    <text evidence="2 11">Belongs to the peptidase C54 family.</text>
</comment>
<dbReference type="RefSeq" id="XP_019528840.2">
    <property type="nucleotide sequence ID" value="XM_019673295.3"/>
</dbReference>
<evidence type="ECO:0000313" key="15">
    <source>
        <dbReference type="Proteomes" id="UP000069940"/>
    </source>
</evidence>
<organism evidence="14 15">
    <name type="scientific">Aedes albopictus</name>
    <name type="common">Asian tiger mosquito</name>
    <name type="synonym">Stegomyia albopicta</name>
    <dbReference type="NCBI Taxonomy" id="7160"/>
    <lineage>
        <taxon>Eukaryota</taxon>
        <taxon>Metazoa</taxon>
        <taxon>Ecdysozoa</taxon>
        <taxon>Arthropoda</taxon>
        <taxon>Hexapoda</taxon>
        <taxon>Insecta</taxon>
        <taxon>Pterygota</taxon>
        <taxon>Neoptera</taxon>
        <taxon>Endopterygota</taxon>
        <taxon>Diptera</taxon>
        <taxon>Nematocera</taxon>
        <taxon>Culicoidea</taxon>
        <taxon>Culicidae</taxon>
        <taxon>Culicinae</taxon>
        <taxon>Aedini</taxon>
        <taxon>Aedes</taxon>
        <taxon>Stegomyia</taxon>
    </lineage>
</organism>
<comment type="catalytic activity">
    <reaction evidence="10">
        <text>[protein]-C-terminal L-amino acid-glycyl-phosphatidylethanolamide + H2O = [protein]-C-terminal L-amino acid-glycine + a 1,2-diacyl-sn-glycero-3-phosphoethanolamine</text>
        <dbReference type="Rhea" id="RHEA:67548"/>
        <dbReference type="Rhea" id="RHEA-COMP:17323"/>
        <dbReference type="Rhea" id="RHEA-COMP:17324"/>
        <dbReference type="ChEBI" id="CHEBI:15377"/>
        <dbReference type="ChEBI" id="CHEBI:64612"/>
        <dbReference type="ChEBI" id="CHEBI:172940"/>
        <dbReference type="ChEBI" id="CHEBI:172941"/>
    </reaction>
    <physiologicalReaction direction="left-to-right" evidence="10">
        <dbReference type="Rhea" id="RHEA:67549"/>
    </physiologicalReaction>
</comment>
<keyword evidence="15" id="KW-1185">Reference proteome</keyword>
<dbReference type="InterPro" id="IPR005078">
    <property type="entry name" value="Peptidase_C54"/>
</dbReference>
<evidence type="ECO:0000256" key="9">
    <source>
        <dbReference type="ARBA" id="ARBA00023006"/>
    </source>
</evidence>
<dbReference type="Proteomes" id="UP000069940">
    <property type="component" value="Unassembled WGS sequence"/>
</dbReference>
<feature type="region of interest" description="Disordered" evidence="12">
    <location>
        <begin position="20"/>
        <end position="83"/>
    </location>
</feature>
<feature type="compositionally biased region" description="Acidic residues" evidence="12">
    <location>
        <begin position="173"/>
        <end position="183"/>
    </location>
</feature>
<keyword evidence="6 11" id="KW-0378">Hydrolase</keyword>
<feature type="region of interest" description="Disordered" evidence="12">
    <location>
        <begin position="558"/>
        <end position="608"/>
    </location>
</feature>
<reference evidence="14" key="2">
    <citation type="submission" date="2025-05" db="UniProtKB">
        <authorList>
            <consortium name="EnsemblMetazoa"/>
        </authorList>
    </citation>
    <scope>IDENTIFICATION</scope>
    <source>
        <strain evidence="14">Foshan</strain>
    </source>
</reference>
<accession>A0ABM1ZP13</accession>
<feature type="region of interest" description="Disordered" evidence="12">
    <location>
        <begin position="365"/>
        <end position="389"/>
    </location>
</feature>
<keyword evidence="8 11" id="KW-0653">Protein transport</keyword>
<dbReference type="EC" id="3.4.22.-" evidence="11"/>
<feature type="region of interest" description="Disordered" evidence="12">
    <location>
        <begin position="169"/>
        <end position="189"/>
    </location>
</feature>
<dbReference type="Pfam" id="PF03416">
    <property type="entry name" value="Peptidase_C54"/>
    <property type="match status" value="1"/>
</dbReference>
<protein>
    <recommendedName>
        <fullName evidence="11">Cysteine protease</fullName>
        <ecNumber evidence="11">3.4.22.-</ecNumber>
    </recommendedName>
</protein>
<evidence type="ECO:0000256" key="5">
    <source>
        <dbReference type="ARBA" id="ARBA00022670"/>
    </source>
</evidence>
<dbReference type="PANTHER" id="PTHR22624">
    <property type="entry name" value="CYSTEINE PROTEASE ATG4"/>
    <property type="match status" value="1"/>
</dbReference>
<keyword evidence="4 11" id="KW-0963">Cytoplasm</keyword>
<evidence type="ECO:0000256" key="12">
    <source>
        <dbReference type="SAM" id="MobiDB-lite"/>
    </source>
</evidence>
<evidence type="ECO:0000256" key="10">
    <source>
        <dbReference type="ARBA" id="ARBA00029362"/>
    </source>
</evidence>
<comment type="subcellular location">
    <subcellularLocation>
        <location evidence="1 11">Cytoplasm</location>
    </subcellularLocation>
</comment>
<evidence type="ECO:0000256" key="6">
    <source>
        <dbReference type="ARBA" id="ARBA00022801"/>
    </source>
</evidence>
<evidence type="ECO:0000256" key="4">
    <source>
        <dbReference type="ARBA" id="ARBA00022490"/>
    </source>
</evidence>
<sequence>MNYDVLLNRTGFGRLNISQHTRSVSESEGHQQQQQQQSYRQNATPSRKISSPVGGRVDVEGSSVRGTPVRTGCTGAGSGTGDELKGKVESKLMSMWNNMKFGWSGKLKTSFSKEQPLWLLGRCYHQKAVLPGSSSMEGSVELVQGTTATAETNQMAVFDSVQRSPSEIFVESPPEETGTDAVEESSSGAEMEDIEAFKRDFVTRLWMTYRKEFQTMDDSNYTSDCGWGCMIRSGQMLLAQGLLIHFLGRNWRWDASTDNFRMNSPNYEDNIHRKIIRWFGDTSSRASPFSIHTLVALGKETGKKPGDWYGPGSVAHLLKQAVKLAAQEISDLDGINVYVAQDCAVYIQDILDQCTVSAEPTVAPWQKKLTSSSSPGSSSASANVSTNPATADDHWKSLILLVPLRLGTEKLNPIYSDCLKAMLALDNCIGIIGGRPKHSLYFVGFQEDKLIHLDPHYCQDMVDVVNQENFPVASFHCKSPRKMKLSKMDPSCCIGFYCETRKDFFKFVDNVKPFLQPAKQQMSSSFTSSTGVAQFPEVTYPMFVFCRGKSSEQQIELPSRTVYRMPPAPPPLSATRGGGISQSQQLPQAGNDDEDDDDEDEAMEFVIL</sequence>
<dbReference type="EnsemblMetazoa" id="AALFPA23_020303.R29957">
    <property type="protein sequence ID" value="AALFPA23_020303.P29957"/>
    <property type="gene ID" value="AALFPA23_020303"/>
</dbReference>
<dbReference type="SUPFAM" id="SSF54001">
    <property type="entry name" value="Cysteine proteinases"/>
    <property type="match status" value="1"/>
</dbReference>
<dbReference type="InterPro" id="IPR038765">
    <property type="entry name" value="Papain-like_cys_pep_sf"/>
</dbReference>
<dbReference type="InterPro" id="IPR046792">
    <property type="entry name" value="Peptidase_C54_cat"/>
</dbReference>
<dbReference type="PANTHER" id="PTHR22624:SF52">
    <property type="entry name" value="CYSTEINE PROTEASE"/>
    <property type="match status" value="1"/>
</dbReference>
<dbReference type="GeneID" id="109400791"/>
<evidence type="ECO:0000259" key="13">
    <source>
        <dbReference type="Pfam" id="PF03416"/>
    </source>
</evidence>
<keyword evidence="7" id="KW-0788">Thiol protease</keyword>
<evidence type="ECO:0000256" key="11">
    <source>
        <dbReference type="RuleBase" id="RU363115"/>
    </source>
</evidence>
<feature type="domain" description="Peptidase C54 catalytic" evidence="13">
    <location>
        <begin position="195"/>
        <end position="509"/>
    </location>
</feature>
<evidence type="ECO:0000313" key="14">
    <source>
        <dbReference type="EnsemblMetazoa" id="AALFPA23_020303.P29957"/>
    </source>
</evidence>
<keyword evidence="9 11" id="KW-0072">Autophagy</keyword>
<reference evidence="15" key="1">
    <citation type="journal article" date="2015" name="Proc. Natl. Acad. Sci. U.S.A.">
        <title>Genome sequence of the Asian Tiger mosquito, Aedes albopictus, reveals insights into its biology, genetics, and evolution.</title>
        <authorList>
            <person name="Chen X.G."/>
            <person name="Jiang X."/>
            <person name="Gu J."/>
            <person name="Xu M."/>
            <person name="Wu Y."/>
            <person name="Deng Y."/>
            <person name="Zhang C."/>
            <person name="Bonizzoni M."/>
            <person name="Dermauw W."/>
            <person name="Vontas J."/>
            <person name="Armbruster P."/>
            <person name="Huang X."/>
            <person name="Yang Y."/>
            <person name="Zhang H."/>
            <person name="He W."/>
            <person name="Peng H."/>
            <person name="Liu Y."/>
            <person name="Wu K."/>
            <person name="Chen J."/>
            <person name="Lirakis M."/>
            <person name="Topalis P."/>
            <person name="Van Leeuwen T."/>
            <person name="Hall A.B."/>
            <person name="Jiang X."/>
            <person name="Thorpe C."/>
            <person name="Mueller R.L."/>
            <person name="Sun C."/>
            <person name="Waterhouse R.M."/>
            <person name="Yan G."/>
            <person name="Tu Z.J."/>
            <person name="Fang X."/>
            <person name="James A.A."/>
        </authorList>
    </citation>
    <scope>NUCLEOTIDE SEQUENCE [LARGE SCALE GENOMIC DNA]</scope>
    <source>
        <strain evidence="15">Foshan</strain>
    </source>
</reference>
<evidence type="ECO:0000256" key="2">
    <source>
        <dbReference type="ARBA" id="ARBA00010958"/>
    </source>
</evidence>
<evidence type="ECO:0000256" key="8">
    <source>
        <dbReference type="ARBA" id="ARBA00022927"/>
    </source>
</evidence>
<name>A0ABM1ZP13_AEDAL</name>
<keyword evidence="3" id="KW-0813">Transport</keyword>
<comment type="function">
    <text evidence="11">Cysteine protease that plays a key role in autophagy by mediating both proteolytic activation and delipidation of ATG8 family proteins.</text>
</comment>
<feature type="compositionally biased region" description="Acidic residues" evidence="12">
    <location>
        <begin position="591"/>
        <end position="608"/>
    </location>
</feature>
<keyword evidence="5 11" id="KW-0645">Protease</keyword>
<evidence type="ECO:0000256" key="3">
    <source>
        <dbReference type="ARBA" id="ARBA00022448"/>
    </source>
</evidence>
<feature type="compositionally biased region" description="Polar residues" evidence="12">
    <location>
        <begin position="38"/>
        <end position="49"/>
    </location>
</feature>
<evidence type="ECO:0000256" key="7">
    <source>
        <dbReference type="ARBA" id="ARBA00022807"/>
    </source>
</evidence>
<feature type="compositionally biased region" description="Low complexity" evidence="12">
    <location>
        <begin position="371"/>
        <end position="389"/>
    </location>
</feature>